<proteinExistence type="predicted"/>
<protein>
    <submittedName>
        <fullName evidence="2">Uncharacterized protein</fullName>
    </submittedName>
</protein>
<gene>
    <name evidence="2" type="ORF">FN961_24720</name>
</gene>
<keyword evidence="1" id="KW-0732">Signal</keyword>
<name>A0A553JEL4_SHEHA</name>
<keyword evidence="3" id="KW-1185">Reference proteome</keyword>
<feature type="signal peptide" evidence="1">
    <location>
        <begin position="1"/>
        <end position="25"/>
    </location>
</feature>
<dbReference type="EMBL" id="VKGK01000053">
    <property type="protein sequence ID" value="TRY10908.1"/>
    <property type="molecule type" value="Genomic_DNA"/>
</dbReference>
<evidence type="ECO:0000313" key="3">
    <source>
        <dbReference type="Proteomes" id="UP000318126"/>
    </source>
</evidence>
<evidence type="ECO:0000313" key="2">
    <source>
        <dbReference type="EMBL" id="TRY10908.1"/>
    </source>
</evidence>
<comment type="caution">
    <text evidence="2">The sequence shown here is derived from an EMBL/GenBank/DDBJ whole genome shotgun (WGS) entry which is preliminary data.</text>
</comment>
<accession>A0A553JEL4</accession>
<organism evidence="2 3">
    <name type="scientific">Shewanella hanedai</name>
    <name type="common">Alteromonas hanedai</name>
    <dbReference type="NCBI Taxonomy" id="25"/>
    <lineage>
        <taxon>Bacteria</taxon>
        <taxon>Pseudomonadati</taxon>
        <taxon>Pseudomonadota</taxon>
        <taxon>Gammaproteobacteria</taxon>
        <taxon>Alteromonadales</taxon>
        <taxon>Shewanellaceae</taxon>
        <taxon>Shewanella</taxon>
    </lineage>
</organism>
<sequence>MRYIKTATMSVTLLLCMAQSAYSHPAEIETSNYQALIESILDKAAVPFSGSLKDRKRTFSLDDEMRTAMRTLVKQTGSADKNKSENQL</sequence>
<feature type="chain" id="PRO_5021949690" evidence="1">
    <location>
        <begin position="26"/>
        <end position="88"/>
    </location>
</feature>
<reference evidence="3" key="1">
    <citation type="submission" date="2019-07" db="EMBL/GenBank/DDBJ databases">
        <title>Shewanella sp. YLB-08 draft genomic sequence.</title>
        <authorList>
            <person name="Yu L."/>
        </authorList>
    </citation>
    <scope>NUCLEOTIDE SEQUENCE [LARGE SCALE GENOMIC DNA]</scope>
    <source>
        <strain evidence="3">JCM 20706</strain>
    </source>
</reference>
<dbReference type="RefSeq" id="WP_144042811.1">
    <property type="nucleotide sequence ID" value="NZ_BMPL01000058.1"/>
</dbReference>
<evidence type="ECO:0000256" key="1">
    <source>
        <dbReference type="SAM" id="SignalP"/>
    </source>
</evidence>
<dbReference type="AlphaFoldDB" id="A0A553JEL4"/>
<dbReference type="Proteomes" id="UP000318126">
    <property type="component" value="Unassembled WGS sequence"/>
</dbReference>